<gene>
    <name evidence="1" type="ORF">NIIDNTM18_42420</name>
</gene>
<protein>
    <submittedName>
        <fullName evidence="1">Uncharacterized protein</fullName>
    </submittedName>
</protein>
<evidence type="ECO:0000313" key="1">
    <source>
        <dbReference type="EMBL" id="BCI54964.1"/>
    </source>
</evidence>
<name>A0A6S6P8H7_9MYCO</name>
<organism evidence="1 2">
    <name type="scientific">Mycolicibacterium litorale</name>
    <dbReference type="NCBI Taxonomy" id="758802"/>
    <lineage>
        <taxon>Bacteria</taxon>
        <taxon>Bacillati</taxon>
        <taxon>Actinomycetota</taxon>
        <taxon>Actinomycetes</taxon>
        <taxon>Mycobacteriales</taxon>
        <taxon>Mycobacteriaceae</taxon>
        <taxon>Mycolicibacterium</taxon>
    </lineage>
</organism>
<dbReference type="AlphaFoldDB" id="A0A6S6P8H7"/>
<sequence length="87" mass="9769">MSGPPVHQRIETVEQLDALPHGTLLVREYTSAAGWKLNEVWERHNKVWHCLAAPLSPPSRHDGIPTLPAKLVWHPSWHSAEGVLDGR</sequence>
<accession>A0A6S6P8H7</accession>
<reference evidence="1 2" key="1">
    <citation type="submission" date="2020-07" db="EMBL/GenBank/DDBJ databases">
        <title>Complete genome sequence of Mycolicibacterium litorale like strain isolated from cardiac implantable electronic device infection.</title>
        <authorList>
            <person name="Fukano H."/>
            <person name="Miyama H."/>
            <person name="Hoshino Y."/>
        </authorList>
    </citation>
    <scope>NUCLEOTIDE SEQUENCE [LARGE SCALE GENOMIC DNA]</scope>
    <source>
        <strain evidence="1 2">NIIDNTM18</strain>
    </source>
</reference>
<evidence type="ECO:0000313" key="2">
    <source>
        <dbReference type="Proteomes" id="UP000515734"/>
    </source>
</evidence>
<dbReference type="EMBL" id="AP023287">
    <property type="protein sequence ID" value="BCI54964.1"/>
    <property type="molecule type" value="Genomic_DNA"/>
</dbReference>
<dbReference type="Proteomes" id="UP000515734">
    <property type="component" value="Chromosome"/>
</dbReference>
<proteinExistence type="predicted"/>